<dbReference type="EMBL" id="CCAG010022571">
    <property type="status" value="NOT_ANNOTATED_CDS"/>
    <property type="molecule type" value="Genomic_DNA"/>
</dbReference>
<evidence type="ECO:0000256" key="3">
    <source>
        <dbReference type="SAM" id="MobiDB-lite"/>
    </source>
</evidence>
<dbReference type="PhylomeDB" id="A0A1B0G7I5"/>
<dbReference type="GO" id="GO:0062129">
    <property type="term" value="C:chitin-based extracellular matrix"/>
    <property type="evidence" value="ECO:0007669"/>
    <property type="project" value="TreeGrafter"/>
</dbReference>
<feature type="region of interest" description="Disordered" evidence="3">
    <location>
        <begin position="339"/>
        <end position="361"/>
    </location>
</feature>
<accession>A0A1B0G7I5</accession>
<dbReference type="PROSITE" id="PS51155">
    <property type="entry name" value="CHIT_BIND_RR_2"/>
    <property type="match status" value="2"/>
</dbReference>
<organism evidence="5 6">
    <name type="scientific">Glossina morsitans morsitans</name>
    <name type="common">Savannah tsetse fly</name>
    <dbReference type="NCBI Taxonomy" id="37546"/>
    <lineage>
        <taxon>Eukaryota</taxon>
        <taxon>Metazoa</taxon>
        <taxon>Ecdysozoa</taxon>
        <taxon>Arthropoda</taxon>
        <taxon>Hexapoda</taxon>
        <taxon>Insecta</taxon>
        <taxon>Pterygota</taxon>
        <taxon>Neoptera</taxon>
        <taxon>Endopterygota</taxon>
        <taxon>Diptera</taxon>
        <taxon>Brachycera</taxon>
        <taxon>Muscomorpha</taxon>
        <taxon>Hippoboscoidea</taxon>
        <taxon>Glossinidae</taxon>
        <taxon>Glossina</taxon>
    </lineage>
</organism>
<feature type="compositionally biased region" description="Gly residues" evidence="3">
    <location>
        <begin position="134"/>
        <end position="175"/>
    </location>
</feature>
<dbReference type="STRING" id="37546.A0A1B0G7I5"/>
<keyword evidence="1 2" id="KW-0193">Cuticle</keyword>
<dbReference type="VEuPathDB" id="VectorBase:GMOY009278"/>
<feature type="signal peptide" evidence="4">
    <location>
        <begin position="1"/>
        <end position="16"/>
    </location>
</feature>
<evidence type="ECO:0000256" key="4">
    <source>
        <dbReference type="SAM" id="SignalP"/>
    </source>
</evidence>
<name>A0A1B0G7I5_GLOMM</name>
<sequence length="403" mass="40269">MKLIFVFVLGVVWVSAYPDGYSRGGEGGGGGNGGGGGGKGGGGGGGSPGGGYLPPGNGGNGNGGGTGGGKPGGGNKSCNIYGAPSNGSGRGGNDSGDNKPGNMYVSPSGGGGRGGGGGKPSNGGARAPNNAYGPPGGGAGGGGGTGGTGGGGGGGPGGDGGSGGFGDDGGGGAPGAGSDIEIITFETKINVDGSYNYVYETGNGINADEMGYVKNPGSEGQEALVSEGSFSFTSPEGDDFTVTYIADEFGFQPQGDHLPTPPPIPQEIQDAQMIITMRRVEVSSNPKIFIVLEIIKLSSQFLTIAGILVVMHPVRFAVSETSPNLVSLQFGFETENGQKRNEHIKYDQNAPPSGSNKEMKTKPVQYRGDYSFTSEDGYQYVVKYKANENGFQPYVTAHKIVKT</sequence>
<evidence type="ECO:0000256" key="2">
    <source>
        <dbReference type="PROSITE-ProRule" id="PRU00497"/>
    </source>
</evidence>
<keyword evidence="4" id="KW-0732">Signal</keyword>
<keyword evidence="6" id="KW-1185">Reference proteome</keyword>
<evidence type="ECO:0000256" key="1">
    <source>
        <dbReference type="ARBA" id="ARBA00022460"/>
    </source>
</evidence>
<dbReference type="Pfam" id="PF00379">
    <property type="entry name" value="Chitin_bind_4"/>
    <property type="match status" value="2"/>
</dbReference>
<dbReference type="GO" id="GO:0008010">
    <property type="term" value="F:structural constituent of chitin-based larval cuticle"/>
    <property type="evidence" value="ECO:0007669"/>
    <property type="project" value="TreeGrafter"/>
</dbReference>
<reference evidence="5" key="1">
    <citation type="submission" date="2020-05" db="UniProtKB">
        <authorList>
            <consortium name="EnsemblMetazoa"/>
        </authorList>
    </citation>
    <scope>IDENTIFICATION</scope>
    <source>
        <strain evidence="5">Yale</strain>
    </source>
</reference>
<feature type="region of interest" description="Disordered" evidence="3">
    <location>
        <begin position="32"/>
        <end position="178"/>
    </location>
</feature>
<dbReference type="Proteomes" id="UP000092444">
    <property type="component" value="Unassembled WGS sequence"/>
</dbReference>
<dbReference type="PRINTS" id="PR00947">
    <property type="entry name" value="CUTICLE"/>
</dbReference>
<protein>
    <submittedName>
        <fullName evidence="5">Uncharacterized protein</fullName>
    </submittedName>
</protein>
<dbReference type="PANTHER" id="PTHR10380">
    <property type="entry name" value="CUTICLE PROTEIN"/>
    <property type="match status" value="1"/>
</dbReference>
<dbReference type="PROSITE" id="PS00233">
    <property type="entry name" value="CHIT_BIND_RR_1"/>
    <property type="match status" value="2"/>
</dbReference>
<feature type="chain" id="PRO_5008407957" evidence="4">
    <location>
        <begin position="17"/>
        <end position="403"/>
    </location>
</feature>
<dbReference type="InterPro" id="IPR050468">
    <property type="entry name" value="Cuticle_Struct_Prot"/>
</dbReference>
<proteinExistence type="predicted"/>
<dbReference type="PANTHER" id="PTHR10380:SF173">
    <property type="entry name" value="CUTICULAR PROTEIN 47EF, ISOFORM C-RELATED"/>
    <property type="match status" value="1"/>
</dbReference>
<evidence type="ECO:0000313" key="6">
    <source>
        <dbReference type="Proteomes" id="UP000092444"/>
    </source>
</evidence>
<dbReference type="InterPro" id="IPR000618">
    <property type="entry name" value="Insect_cuticle"/>
</dbReference>
<feature type="compositionally biased region" description="Gly residues" evidence="3">
    <location>
        <begin position="32"/>
        <end position="75"/>
    </location>
</feature>
<dbReference type="EnsemblMetazoa" id="GMOY009278-RA">
    <property type="protein sequence ID" value="GMOY009278-PA"/>
    <property type="gene ID" value="GMOY009278"/>
</dbReference>
<feature type="compositionally biased region" description="Gly residues" evidence="3">
    <location>
        <begin position="108"/>
        <end position="121"/>
    </location>
</feature>
<dbReference type="AlphaFoldDB" id="A0A1B0G7I5"/>
<dbReference type="InterPro" id="IPR031311">
    <property type="entry name" value="CHIT_BIND_RR_consensus"/>
</dbReference>
<evidence type="ECO:0000313" key="5">
    <source>
        <dbReference type="EnsemblMetazoa" id="GMOY009278-PA"/>
    </source>
</evidence>